<evidence type="ECO:0000313" key="2">
    <source>
        <dbReference type="Proteomes" id="UP000003157"/>
    </source>
</evidence>
<evidence type="ECO:0000313" key="1">
    <source>
        <dbReference type="EMBL" id="EFW05407.1"/>
    </source>
</evidence>
<organism evidence="1 2">
    <name type="scientific">Coprobacillus cateniformis</name>
    <dbReference type="NCBI Taxonomy" id="100884"/>
    <lineage>
        <taxon>Bacteria</taxon>
        <taxon>Bacillati</taxon>
        <taxon>Bacillota</taxon>
        <taxon>Erysipelotrichia</taxon>
        <taxon>Erysipelotrichales</taxon>
        <taxon>Coprobacillaceae</taxon>
        <taxon>Coprobacillus</taxon>
    </lineage>
</organism>
<dbReference type="HOGENOM" id="CLU_101335_3_0_9"/>
<dbReference type="eggNOG" id="ENOG5032372">
    <property type="taxonomic scope" value="Bacteria"/>
</dbReference>
<dbReference type="AlphaFoldDB" id="E7G9B7"/>
<reference evidence="1 2" key="1">
    <citation type="submission" date="2010-12" db="EMBL/GenBank/DDBJ databases">
        <title>The Genome Sequence of Coprobacillus sp. strain 29_1.</title>
        <authorList>
            <consortium name="The Broad Institute Genome Sequencing Platform"/>
            <person name="Earl A."/>
            <person name="Ward D."/>
            <person name="Feldgarden M."/>
            <person name="Gevers D."/>
            <person name="Daigneault M."/>
            <person name="Sibley C.D."/>
            <person name="White A."/>
            <person name="Strauss J."/>
            <person name="Allen-Vercoe E."/>
            <person name="Young S.K."/>
            <person name="Zeng Q."/>
            <person name="Gargeya S."/>
            <person name="Fitzgerald M."/>
            <person name="Haas B."/>
            <person name="Abouelleil A."/>
            <person name="Alvarado L."/>
            <person name="Arachchi H.M."/>
            <person name="Berlin A."/>
            <person name="Brown A."/>
            <person name="Chapman S.B."/>
            <person name="Chen Z."/>
            <person name="Dunbar C."/>
            <person name="Freedman E."/>
            <person name="Gearin G."/>
            <person name="Gellesch M."/>
            <person name="Goldberg J."/>
            <person name="Griggs A."/>
            <person name="Gujja S."/>
            <person name="Heilman E."/>
            <person name="Heiman D."/>
            <person name="Howarth C."/>
            <person name="Larson L."/>
            <person name="Lui A."/>
            <person name="MacDonald P.J.P."/>
            <person name="Mehta T."/>
            <person name="Montmayeur A."/>
            <person name="Murphy C."/>
            <person name="Neiman D."/>
            <person name="Pearson M."/>
            <person name="Priest M."/>
            <person name="Roberts A."/>
            <person name="Saif S."/>
            <person name="Shea T."/>
            <person name="Shenoy N."/>
            <person name="Sisk P."/>
            <person name="Stolte C."/>
            <person name="Sykes S."/>
            <person name="White J."/>
            <person name="Yandava C."/>
            <person name="Nusbaum C."/>
            <person name="Birren B."/>
        </authorList>
    </citation>
    <scope>NUCLEOTIDE SEQUENCE [LARGE SCALE GENOMIC DNA]</scope>
    <source>
        <strain evidence="1 2">29_1</strain>
    </source>
</reference>
<dbReference type="OrthoDB" id="73314at2"/>
<accession>E7G9B7</accession>
<dbReference type="RefSeq" id="WP_008788471.1">
    <property type="nucleotide sequence ID" value="NZ_AKCB01000002.1"/>
</dbReference>
<comment type="caution">
    <text evidence="1">The sequence shown here is derived from an EMBL/GenBank/DDBJ whole genome shotgun (WGS) entry which is preliminary data.</text>
</comment>
<dbReference type="Proteomes" id="UP000003157">
    <property type="component" value="Unassembled WGS sequence"/>
</dbReference>
<dbReference type="GeneID" id="78230987"/>
<dbReference type="EMBL" id="ADKX01000024">
    <property type="protein sequence ID" value="EFW05407.1"/>
    <property type="molecule type" value="Genomic_DNA"/>
</dbReference>
<protein>
    <recommendedName>
        <fullName evidence="3">Phage tail protein</fullName>
    </recommendedName>
</protein>
<dbReference type="InterPro" id="IPR010667">
    <property type="entry name" value="Phage_T4_Gp19"/>
</dbReference>
<dbReference type="GO" id="GO:0005198">
    <property type="term" value="F:structural molecule activity"/>
    <property type="evidence" value="ECO:0007669"/>
    <property type="project" value="InterPro"/>
</dbReference>
<keyword evidence="2" id="KW-1185">Reference proteome</keyword>
<gene>
    <name evidence="1" type="ORF">HMPREF9488_01355</name>
</gene>
<dbReference type="STRING" id="100884.GCA_000269565_03199"/>
<name>E7G9B7_9FIRM</name>
<sequence>MAYVYPYKKHNYIVLIDSKEVGGFSEVNAGDITIDPIEYREGIHPVNTVLKQPGLVKYGNVTLKWGLATATELMTWLQSTVDGTCERKTITIQLCDDLHKVVAEWEVINAWPTKYTPTDFNATSNEIAIESVELAHEGIKRIKP</sequence>
<proteinExistence type="predicted"/>
<dbReference type="InterPro" id="IPR011747">
    <property type="entry name" value="CHP02241"/>
</dbReference>
<dbReference type="Pfam" id="PF06841">
    <property type="entry name" value="Phage_T4_gp19"/>
    <property type="match status" value="1"/>
</dbReference>
<dbReference type="PANTHER" id="PTHR38009">
    <property type="entry name" value="CONSERVED HYPOTHETICAL PHAGE TAIL PROTEIN"/>
    <property type="match status" value="1"/>
</dbReference>
<dbReference type="PANTHER" id="PTHR38009:SF1">
    <property type="entry name" value="CONSERVED HYPOTHETICAL PHAGE TAIL PROTEIN"/>
    <property type="match status" value="1"/>
</dbReference>
<dbReference type="NCBIfam" id="TIGR02241">
    <property type="entry name" value="conserved hypothetical phage tail region protein"/>
    <property type="match status" value="1"/>
</dbReference>
<evidence type="ECO:0008006" key="3">
    <source>
        <dbReference type="Google" id="ProtNLM"/>
    </source>
</evidence>